<evidence type="ECO:0000313" key="8">
    <source>
        <dbReference type="Proteomes" id="UP000435138"/>
    </source>
</evidence>
<name>A0A6A8ABF7_9HYPH</name>
<proteinExistence type="predicted"/>
<organism evidence="7 8">
    <name type="scientific">Endobacterium cereale</name>
    <dbReference type="NCBI Taxonomy" id="2663029"/>
    <lineage>
        <taxon>Bacteria</taxon>
        <taxon>Pseudomonadati</taxon>
        <taxon>Pseudomonadota</taxon>
        <taxon>Alphaproteobacteria</taxon>
        <taxon>Hyphomicrobiales</taxon>
        <taxon>Rhizobiaceae</taxon>
        <taxon>Endobacterium</taxon>
    </lineage>
</organism>
<feature type="transmembrane region" description="Helical" evidence="5">
    <location>
        <begin position="153"/>
        <end position="173"/>
    </location>
</feature>
<protein>
    <recommendedName>
        <fullName evidence="6">O-antigen ligase-related domain-containing protein</fullName>
    </recommendedName>
</protein>
<keyword evidence="8" id="KW-1185">Reference proteome</keyword>
<feature type="transmembrane region" description="Helical" evidence="5">
    <location>
        <begin position="227"/>
        <end position="244"/>
    </location>
</feature>
<accession>A0A6A8ABF7</accession>
<dbReference type="PANTHER" id="PTHR37422:SF17">
    <property type="entry name" value="O-ANTIGEN LIGASE"/>
    <property type="match status" value="1"/>
</dbReference>
<dbReference type="InterPro" id="IPR007016">
    <property type="entry name" value="O-antigen_ligase-rel_domated"/>
</dbReference>
<evidence type="ECO:0000256" key="2">
    <source>
        <dbReference type="ARBA" id="ARBA00022692"/>
    </source>
</evidence>
<dbReference type="AlphaFoldDB" id="A0A6A8ABF7"/>
<dbReference type="Proteomes" id="UP000435138">
    <property type="component" value="Unassembled WGS sequence"/>
</dbReference>
<dbReference type="GO" id="GO:0016020">
    <property type="term" value="C:membrane"/>
    <property type="evidence" value="ECO:0007669"/>
    <property type="project" value="UniProtKB-SubCell"/>
</dbReference>
<comment type="caution">
    <text evidence="7">The sequence shown here is derived from an EMBL/GenBank/DDBJ whole genome shotgun (WGS) entry which is preliminary data.</text>
</comment>
<gene>
    <name evidence="7" type="ORF">GAO09_08695</name>
</gene>
<dbReference type="PANTHER" id="PTHR37422">
    <property type="entry name" value="TEICHURONIC ACID BIOSYNTHESIS PROTEIN TUAE"/>
    <property type="match status" value="1"/>
</dbReference>
<evidence type="ECO:0000259" key="6">
    <source>
        <dbReference type="Pfam" id="PF04932"/>
    </source>
</evidence>
<feature type="transmembrane region" description="Helical" evidence="5">
    <location>
        <begin position="56"/>
        <end position="74"/>
    </location>
</feature>
<feature type="transmembrane region" description="Helical" evidence="5">
    <location>
        <begin position="80"/>
        <end position="97"/>
    </location>
</feature>
<feature type="domain" description="O-antigen ligase-related" evidence="6">
    <location>
        <begin position="189"/>
        <end position="323"/>
    </location>
</feature>
<reference evidence="7 8" key="1">
    <citation type="submission" date="2019-11" db="EMBL/GenBank/DDBJ databases">
        <title>Genome analysis of Rhizobacterium cereale a novel genus and species isolated from maize roots in North Spain.</title>
        <authorList>
            <person name="Menendez E."/>
            <person name="Flores-Felix J.D."/>
            <person name="Ramirez-Bahena M.-H."/>
            <person name="Igual J.M."/>
            <person name="Garcia-Fraile P."/>
            <person name="Peix A."/>
            <person name="Velazquez E."/>
        </authorList>
    </citation>
    <scope>NUCLEOTIDE SEQUENCE [LARGE SCALE GENOMIC DNA]</scope>
    <source>
        <strain evidence="7 8">RZME27</strain>
    </source>
</reference>
<keyword evidence="3 5" id="KW-1133">Transmembrane helix</keyword>
<evidence type="ECO:0000256" key="1">
    <source>
        <dbReference type="ARBA" id="ARBA00004141"/>
    </source>
</evidence>
<evidence type="ECO:0000256" key="5">
    <source>
        <dbReference type="SAM" id="Phobius"/>
    </source>
</evidence>
<feature type="transmembrane region" description="Helical" evidence="5">
    <location>
        <begin position="30"/>
        <end position="47"/>
    </location>
</feature>
<dbReference type="EMBL" id="WIXI01000039">
    <property type="protein sequence ID" value="MQY46131.1"/>
    <property type="molecule type" value="Genomic_DNA"/>
</dbReference>
<keyword evidence="2 5" id="KW-0812">Transmembrane</keyword>
<dbReference type="InterPro" id="IPR051533">
    <property type="entry name" value="WaaL-like"/>
</dbReference>
<feature type="transmembrane region" description="Helical" evidence="5">
    <location>
        <begin position="180"/>
        <end position="198"/>
    </location>
</feature>
<sequence length="418" mass="46031">MWMSGTATIVIASLLLEIHQFEVGIKLGNIVFAAICLLVLRAGLWRLETRSVLTAADYWMILYLLWAAFSVLYSPVPVETIFQVGLAAIVWSSLLVLRPLPLTNTLHIVFVVAAIISVLSVAAYLFDAEFALQPFSSTGSAELRGVFEHQLRLGMFAATALGLLVIAFINGDLPKFRGKLTRPVFGGCVAVIAATLYLSQARSPTAALVLALAACCTFAAPQRWLRYTAVFSIGAIIFLVYLYGQELSRAMFTTESDLTFSGRLKIWQETWSAADLQIWTGYGFASFSSSAFDWLWGHYRPPSAHNSLLQTYFETGYIGSLLTLGFVLALLFRGLYISLCTRRISYTLFMAVYGVSCSLMSVIYGGKLSILMTLILLISGQEQTGRAIRRKVAVNRASSHVVRRRMVPASFTERATGT</sequence>
<feature type="transmembrane region" description="Helical" evidence="5">
    <location>
        <begin position="317"/>
        <end position="336"/>
    </location>
</feature>
<evidence type="ECO:0000313" key="7">
    <source>
        <dbReference type="EMBL" id="MQY46131.1"/>
    </source>
</evidence>
<comment type="subcellular location">
    <subcellularLocation>
        <location evidence="1">Membrane</location>
        <topology evidence="1">Multi-pass membrane protein</topology>
    </subcellularLocation>
</comment>
<evidence type="ECO:0000256" key="4">
    <source>
        <dbReference type="ARBA" id="ARBA00023136"/>
    </source>
</evidence>
<dbReference type="Pfam" id="PF04932">
    <property type="entry name" value="Wzy_C"/>
    <property type="match status" value="1"/>
</dbReference>
<keyword evidence="4 5" id="KW-0472">Membrane</keyword>
<feature type="transmembrane region" description="Helical" evidence="5">
    <location>
        <begin position="348"/>
        <end position="378"/>
    </location>
</feature>
<evidence type="ECO:0000256" key="3">
    <source>
        <dbReference type="ARBA" id="ARBA00022989"/>
    </source>
</evidence>
<feature type="transmembrane region" description="Helical" evidence="5">
    <location>
        <begin position="104"/>
        <end position="126"/>
    </location>
</feature>